<dbReference type="SUPFAM" id="SSF52540">
    <property type="entry name" value="P-loop containing nucleoside triphosphate hydrolases"/>
    <property type="match status" value="1"/>
</dbReference>
<dbReference type="Gene3D" id="3.40.50.300">
    <property type="entry name" value="P-loop containing nucleotide triphosphate hydrolases"/>
    <property type="match status" value="1"/>
</dbReference>
<dbReference type="AlphaFoldDB" id="A0A1I0DT11"/>
<name>A0A1I0DT11_9FIRM</name>
<dbReference type="Proteomes" id="UP000198558">
    <property type="component" value="Unassembled WGS sequence"/>
</dbReference>
<reference evidence="2" key="1">
    <citation type="submission" date="2016-10" db="EMBL/GenBank/DDBJ databases">
        <authorList>
            <person name="Varghese N."/>
            <person name="Submissions S."/>
        </authorList>
    </citation>
    <scope>NUCLEOTIDE SEQUENCE [LARGE SCALE GENOMIC DNA]</scope>
    <source>
        <strain evidence="2">DSM 1551</strain>
    </source>
</reference>
<evidence type="ECO:0000313" key="1">
    <source>
        <dbReference type="EMBL" id="SET34943.1"/>
    </source>
</evidence>
<dbReference type="NCBIfam" id="NF033453">
    <property type="entry name" value="BREX_3_BrxF"/>
    <property type="match status" value="1"/>
</dbReference>
<dbReference type="InterPro" id="IPR048067">
    <property type="entry name" value="BREX_3_BrxF"/>
</dbReference>
<proteinExistence type="predicted"/>
<dbReference type="RefSeq" id="WP_092353041.1">
    <property type="nucleotide sequence ID" value="NZ_FOIN01000007.1"/>
</dbReference>
<organism evidence="1 2">
    <name type="scientific">Thomasclavelia cocleata</name>
    <dbReference type="NCBI Taxonomy" id="69824"/>
    <lineage>
        <taxon>Bacteria</taxon>
        <taxon>Bacillati</taxon>
        <taxon>Bacillota</taxon>
        <taxon>Erysipelotrichia</taxon>
        <taxon>Erysipelotrichales</taxon>
        <taxon>Coprobacillaceae</taxon>
        <taxon>Thomasclavelia</taxon>
    </lineage>
</organism>
<evidence type="ECO:0008006" key="3">
    <source>
        <dbReference type="Google" id="ProtNLM"/>
    </source>
</evidence>
<evidence type="ECO:0000313" key="2">
    <source>
        <dbReference type="Proteomes" id="UP000198558"/>
    </source>
</evidence>
<protein>
    <recommendedName>
        <fullName evidence="3">BREX-3 system P-loop-containing protein BrxF</fullName>
    </recommendedName>
</protein>
<dbReference type="EMBL" id="FOIN01000007">
    <property type="protein sequence ID" value="SET34943.1"/>
    <property type="molecule type" value="Genomic_DNA"/>
</dbReference>
<accession>A0A1I0DT11</accession>
<dbReference type="GeneID" id="78287983"/>
<dbReference type="InterPro" id="IPR027417">
    <property type="entry name" value="P-loop_NTPase"/>
</dbReference>
<keyword evidence="2" id="KW-1185">Reference proteome</keyword>
<sequence>MDQLLKEIEVAKNIENKLILIIGSPGSGKSKLIHEYSDYCGIPILNLDNIFKDNATDLVKIMDDFLQTYDKDILLLDNKRILYAKDSNIDMLAFLKALAKKVIVIATWNGRIEDNNLIHIRSNSPTDLTYSLTNEDIKFIQK</sequence>
<dbReference type="OrthoDB" id="7503064at2"/>
<gene>
    <name evidence="1" type="ORF">SAMN04489758_10749</name>
</gene>